<feature type="domain" description="YdhG-like" evidence="1">
    <location>
        <begin position="19"/>
        <end position="116"/>
    </location>
</feature>
<evidence type="ECO:0000313" key="3">
    <source>
        <dbReference type="Proteomes" id="UP000659124"/>
    </source>
</evidence>
<comment type="caution">
    <text evidence="2">The sequence shown here is derived from an EMBL/GenBank/DDBJ whole genome shotgun (WGS) entry which is preliminary data.</text>
</comment>
<reference evidence="2 3" key="1">
    <citation type="submission" date="2020-09" db="EMBL/GenBank/DDBJ databases">
        <title>Genome sequences of type strains of Chitinophaga qingshengii and Chitinophaga varians.</title>
        <authorList>
            <person name="Kittiwongwattana C."/>
        </authorList>
    </citation>
    <scope>NUCLEOTIDE SEQUENCE [LARGE SCALE GENOMIC DNA]</scope>
    <source>
        <strain evidence="2 3">JCM 30026</strain>
    </source>
</reference>
<gene>
    <name evidence="2" type="ORF">ICL07_22365</name>
</gene>
<dbReference type="Pfam" id="PF08818">
    <property type="entry name" value="DUF1801"/>
    <property type="match status" value="1"/>
</dbReference>
<dbReference type="Gene3D" id="3.90.1150.200">
    <property type="match status" value="1"/>
</dbReference>
<proteinExistence type="predicted"/>
<dbReference type="EMBL" id="JACVFC010000003">
    <property type="protein sequence ID" value="MBC9933150.1"/>
    <property type="molecule type" value="Genomic_DNA"/>
</dbReference>
<name>A0ABR7TSY3_9BACT</name>
<dbReference type="PIRSF" id="PIRSF021308">
    <property type="entry name" value="UCP021308"/>
    <property type="match status" value="1"/>
</dbReference>
<keyword evidence="3" id="KW-1185">Reference proteome</keyword>
<dbReference type="SUPFAM" id="SSF159888">
    <property type="entry name" value="YdhG-like"/>
    <property type="match status" value="1"/>
</dbReference>
<sequence length="196" mass="22805">MAKTGPEKVDAFMERSDQWREAFEKLREILLDCNLTEELKWGNPCYTYQNNNIVLMHGFKEYCALLFFKGALMADPEGILVIQTENVQATRQIRFTDVKQITKLARTIKAYVYEAIEVEKSGMKVTFKKTAEFEMPEEFQQILDKKPKLKKAFEALTPGRQRGYLLYFAAAKQSKTRISRIEKYTEHILEGKGLND</sequence>
<evidence type="ECO:0000313" key="2">
    <source>
        <dbReference type="EMBL" id="MBC9933150.1"/>
    </source>
</evidence>
<organism evidence="2 3">
    <name type="scientific">Chitinophaga qingshengii</name>
    <dbReference type="NCBI Taxonomy" id="1569794"/>
    <lineage>
        <taxon>Bacteria</taxon>
        <taxon>Pseudomonadati</taxon>
        <taxon>Bacteroidota</taxon>
        <taxon>Chitinophagia</taxon>
        <taxon>Chitinophagales</taxon>
        <taxon>Chitinophagaceae</taxon>
        <taxon>Chitinophaga</taxon>
    </lineage>
</organism>
<evidence type="ECO:0000259" key="1">
    <source>
        <dbReference type="Pfam" id="PF08818"/>
    </source>
</evidence>
<dbReference type="Pfam" id="PF13376">
    <property type="entry name" value="OmdA"/>
    <property type="match status" value="1"/>
</dbReference>
<dbReference type="InterPro" id="IPR014922">
    <property type="entry name" value="YdhG-like"/>
</dbReference>
<dbReference type="InterPro" id="IPR016786">
    <property type="entry name" value="YdeI_bac"/>
</dbReference>
<accession>A0ABR7TSY3</accession>
<protein>
    <submittedName>
        <fullName evidence="2">YdeI/OmpD-associated family protein</fullName>
    </submittedName>
</protein>
<dbReference type="RefSeq" id="WP_188090273.1">
    <property type="nucleotide sequence ID" value="NZ_JACVFC010000003.1"/>
</dbReference>
<dbReference type="Proteomes" id="UP000659124">
    <property type="component" value="Unassembled WGS sequence"/>
</dbReference>